<dbReference type="InterPro" id="IPR036188">
    <property type="entry name" value="FAD/NAD-bd_sf"/>
</dbReference>
<keyword evidence="3 5" id="KW-0285">Flavoprotein</keyword>
<dbReference type="GO" id="GO:0050660">
    <property type="term" value="F:flavin adenine dinucleotide binding"/>
    <property type="evidence" value="ECO:0007669"/>
    <property type="project" value="InterPro"/>
</dbReference>
<evidence type="ECO:0000313" key="8">
    <source>
        <dbReference type="EMBL" id="MBB3941309.1"/>
    </source>
</evidence>
<dbReference type="InterPro" id="IPR000172">
    <property type="entry name" value="GMC_OxRdtase_N"/>
</dbReference>
<name>A0A7W6FZA4_9SPHN</name>
<dbReference type="EC" id="1.1.99.1" evidence="8"/>
<dbReference type="Pfam" id="PF05199">
    <property type="entry name" value="GMC_oxred_C"/>
    <property type="match status" value="1"/>
</dbReference>
<dbReference type="SUPFAM" id="SSF51905">
    <property type="entry name" value="FAD/NAD(P)-binding domain"/>
    <property type="match status" value="1"/>
</dbReference>
<evidence type="ECO:0000313" key="9">
    <source>
        <dbReference type="Proteomes" id="UP000561459"/>
    </source>
</evidence>
<feature type="domain" description="Glucose-methanol-choline oxidoreductase N-terminal" evidence="7">
    <location>
        <begin position="247"/>
        <end position="261"/>
    </location>
</feature>
<dbReference type="Proteomes" id="UP000561459">
    <property type="component" value="Unassembled WGS sequence"/>
</dbReference>
<dbReference type="PIRSF" id="PIRSF000137">
    <property type="entry name" value="Alcohol_oxidase"/>
    <property type="match status" value="1"/>
</dbReference>
<evidence type="ECO:0000256" key="5">
    <source>
        <dbReference type="RuleBase" id="RU003968"/>
    </source>
</evidence>
<dbReference type="PANTHER" id="PTHR11552">
    <property type="entry name" value="GLUCOSE-METHANOL-CHOLINE GMC OXIDOREDUCTASE"/>
    <property type="match status" value="1"/>
</dbReference>
<evidence type="ECO:0000259" key="6">
    <source>
        <dbReference type="PROSITE" id="PS00623"/>
    </source>
</evidence>
<comment type="caution">
    <text evidence="8">The sequence shown here is derived from an EMBL/GenBank/DDBJ whole genome shotgun (WGS) entry which is preliminary data.</text>
</comment>
<dbReference type="SUPFAM" id="SSF54373">
    <property type="entry name" value="FAD-linked reductases, C-terminal domain"/>
    <property type="match status" value="1"/>
</dbReference>
<dbReference type="RefSeq" id="WP_183618022.1">
    <property type="nucleotide sequence ID" value="NZ_JACIDY010000008.1"/>
</dbReference>
<comment type="similarity">
    <text evidence="2 5">Belongs to the GMC oxidoreductase family.</text>
</comment>
<organism evidence="8 9">
    <name type="scientific">Novosphingobium fluoreni</name>
    <dbReference type="NCBI Taxonomy" id="1391222"/>
    <lineage>
        <taxon>Bacteria</taxon>
        <taxon>Pseudomonadati</taxon>
        <taxon>Pseudomonadota</taxon>
        <taxon>Alphaproteobacteria</taxon>
        <taxon>Sphingomonadales</taxon>
        <taxon>Sphingomonadaceae</taxon>
        <taxon>Novosphingobium</taxon>
    </lineage>
</organism>
<dbReference type="PROSITE" id="PS00624">
    <property type="entry name" value="GMC_OXRED_2"/>
    <property type="match status" value="1"/>
</dbReference>
<dbReference type="AlphaFoldDB" id="A0A7W6FZA4"/>
<dbReference type="GO" id="GO:0008812">
    <property type="term" value="F:choline dehydrogenase activity"/>
    <property type="evidence" value="ECO:0007669"/>
    <property type="project" value="UniProtKB-EC"/>
</dbReference>
<comment type="cofactor">
    <cofactor evidence="1">
        <name>FAD</name>
        <dbReference type="ChEBI" id="CHEBI:57692"/>
    </cofactor>
</comment>
<protein>
    <submittedName>
        <fullName evidence="8">Choline dehydrogenase</fullName>
        <ecNumber evidence="8">1.1.99.1</ecNumber>
    </submittedName>
</protein>
<dbReference type="EMBL" id="JACIDY010000008">
    <property type="protein sequence ID" value="MBB3941309.1"/>
    <property type="molecule type" value="Genomic_DNA"/>
</dbReference>
<evidence type="ECO:0000256" key="1">
    <source>
        <dbReference type="ARBA" id="ARBA00001974"/>
    </source>
</evidence>
<evidence type="ECO:0000256" key="2">
    <source>
        <dbReference type="ARBA" id="ARBA00010790"/>
    </source>
</evidence>
<dbReference type="Gene3D" id="3.50.50.60">
    <property type="entry name" value="FAD/NAD(P)-binding domain"/>
    <property type="match status" value="1"/>
</dbReference>
<dbReference type="PANTHER" id="PTHR11552:SF147">
    <property type="entry name" value="CHOLINE DEHYDROGENASE, MITOCHONDRIAL"/>
    <property type="match status" value="1"/>
</dbReference>
<keyword evidence="8" id="KW-0560">Oxidoreductase</keyword>
<dbReference type="PROSITE" id="PS00623">
    <property type="entry name" value="GMC_OXRED_1"/>
    <property type="match status" value="1"/>
</dbReference>
<evidence type="ECO:0000256" key="4">
    <source>
        <dbReference type="ARBA" id="ARBA00022827"/>
    </source>
</evidence>
<feature type="domain" description="Glucose-methanol-choline oxidoreductase N-terminal" evidence="6">
    <location>
        <begin position="80"/>
        <end position="103"/>
    </location>
</feature>
<accession>A0A7W6FZA4</accession>
<gene>
    <name evidence="8" type="ORF">GGR39_002985</name>
</gene>
<dbReference type="Pfam" id="PF00732">
    <property type="entry name" value="GMC_oxred_N"/>
    <property type="match status" value="1"/>
</dbReference>
<evidence type="ECO:0000256" key="3">
    <source>
        <dbReference type="ARBA" id="ARBA00022630"/>
    </source>
</evidence>
<keyword evidence="9" id="KW-1185">Reference proteome</keyword>
<proteinExistence type="inferred from homology"/>
<reference evidence="8 9" key="1">
    <citation type="submission" date="2020-08" db="EMBL/GenBank/DDBJ databases">
        <title>Genomic Encyclopedia of Type Strains, Phase IV (KMG-IV): sequencing the most valuable type-strain genomes for metagenomic binning, comparative biology and taxonomic classification.</title>
        <authorList>
            <person name="Goeker M."/>
        </authorList>
    </citation>
    <scope>NUCLEOTIDE SEQUENCE [LARGE SCALE GENOMIC DNA]</scope>
    <source>
        <strain evidence="8 9">DSM 27568</strain>
    </source>
</reference>
<dbReference type="InterPro" id="IPR012132">
    <property type="entry name" value="GMC_OxRdtase"/>
</dbReference>
<sequence>MSFDYIVVGAGAAGCITAVRLAEDRACRVCLIEAGGNDASPWVRIPMFSFVAWSRPQWSWGYSTEPNAAMDGRQLALTQAKILGGGTSINGMLYARGHPAEFDRWQVPGWSFAELLPFFKRSESYSGGETKWRGGSGPIMTRPSTLNLPIVNAFLTAAERAGFARASDLNSDVLNSFGPIDVAIGRGIRQSAALRFGVKHRSNLTVLRDTRTLRILVDKGKAVGVAIADRHGQRLIRAECEVIISAGAINSPKLLLGSGIGPADELRALGIEAICDVPAVGRNLSNHANYTLMYEVSQPVTAYRFRSPLRAIAGGLAYAFQRDGFLAETTFSAGGVIATSPGEMVPDVNIALSSALMGPGPGIWKTMPQAHGFMLSVRQGTPYSRGQVRLRSADPMAPPVIDTRYFSDPRDIEVLANGVRTARRIAAQPDMQRYVSKELRPGPLAEDGLALIQHLKENAGNVFHPGGTCRLGADSDSVVDPKLRVRGVDGLRVADASVLPMLTTAGTFASSMMVGERAASFIRGECSEKSMRAPCRPGP</sequence>
<evidence type="ECO:0000259" key="7">
    <source>
        <dbReference type="PROSITE" id="PS00624"/>
    </source>
</evidence>
<keyword evidence="4 5" id="KW-0274">FAD</keyword>
<dbReference type="InterPro" id="IPR007867">
    <property type="entry name" value="GMC_OxRtase_C"/>
</dbReference>
<dbReference type="Gene3D" id="3.30.560.10">
    <property type="entry name" value="Glucose Oxidase, domain 3"/>
    <property type="match status" value="1"/>
</dbReference>